<evidence type="ECO:0000256" key="1">
    <source>
        <dbReference type="ARBA" id="ARBA00022741"/>
    </source>
</evidence>
<dbReference type="AlphaFoldDB" id="A0A3D8GVR4"/>
<evidence type="ECO:0000256" key="3">
    <source>
        <dbReference type="ARBA" id="ARBA00061607"/>
    </source>
</evidence>
<dbReference type="InterPro" id="IPR050764">
    <property type="entry name" value="CbbQ/NirQ/NorQ/GpvN"/>
</dbReference>
<protein>
    <submittedName>
        <fullName evidence="5">AAA family ATPase</fullName>
    </submittedName>
</protein>
<sequence length="335" mass="37115">MESLKDKENQFNRAAQLLQSAREEIKKAIVGQEETVEHVLWSILSGGHSLLEGLPGLGKTMLIRTIADCMDLSFNRIQFTPDLMPSDITGTMLLQPGENGRQEFVFHEGPIFANIVLADEINRATPKTQSALLEAMAERTVTVMGNTKVLARPFFVLATQNPIDMEGTYPLPEAQMDRFICKILVGYPSREELKEIARRTTGTETPTVKKVVSKDEVFQLQQLAKEILVSDEILESAVAIVTCSHPGQEEAPESVNKYIQYGIGPRGLQSLLMLAKARALCSGRYHVSTGDLKNAAIPSLRHRLLLNFEGEARGLETDEIIHELLEHALKAAQAK</sequence>
<proteinExistence type="inferred from homology"/>
<dbReference type="PIRSF" id="PIRSF002849">
    <property type="entry name" value="AAA_ATPase_chaperone_MoxR_prd"/>
    <property type="match status" value="1"/>
</dbReference>
<dbReference type="Gene3D" id="1.10.8.80">
    <property type="entry name" value="Magnesium chelatase subunit I, C-Terminal domain"/>
    <property type="match status" value="1"/>
</dbReference>
<evidence type="ECO:0000313" key="6">
    <source>
        <dbReference type="Proteomes" id="UP000257144"/>
    </source>
</evidence>
<dbReference type="SMART" id="SM00382">
    <property type="entry name" value="AAA"/>
    <property type="match status" value="1"/>
</dbReference>
<accession>A0A3D8GVR4</accession>
<dbReference type="Gene3D" id="3.40.50.300">
    <property type="entry name" value="P-loop containing nucleotide triphosphate hydrolases"/>
    <property type="match status" value="1"/>
</dbReference>
<gene>
    <name evidence="5" type="ORF">DRW41_03020</name>
</gene>
<dbReference type="Pfam" id="PF17863">
    <property type="entry name" value="AAA_lid_2"/>
    <property type="match status" value="1"/>
</dbReference>
<dbReference type="FunFam" id="3.40.50.300:FF:000640">
    <property type="entry name" value="MoxR family ATPase"/>
    <property type="match status" value="1"/>
</dbReference>
<dbReference type="Pfam" id="PF07726">
    <property type="entry name" value="AAA_3"/>
    <property type="match status" value="1"/>
</dbReference>
<feature type="domain" description="AAA+ ATPase" evidence="4">
    <location>
        <begin position="45"/>
        <end position="189"/>
    </location>
</feature>
<dbReference type="EMBL" id="QNQT01000001">
    <property type="protein sequence ID" value="RDU38548.1"/>
    <property type="molecule type" value="Genomic_DNA"/>
</dbReference>
<comment type="caution">
    <text evidence="5">The sequence shown here is derived from an EMBL/GenBank/DDBJ whole genome shotgun (WGS) entry which is preliminary data.</text>
</comment>
<dbReference type="CDD" id="cd00009">
    <property type="entry name" value="AAA"/>
    <property type="match status" value="1"/>
</dbReference>
<evidence type="ECO:0000259" key="4">
    <source>
        <dbReference type="SMART" id="SM00382"/>
    </source>
</evidence>
<comment type="similarity">
    <text evidence="3">Belongs to the MoxR family.</text>
</comment>
<dbReference type="SUPFAM" id="SSF52540">
    <property type="entry name" value="P-loop containing nucleoside triphosphate hydrolases"/>
    <property type="match status" value="1"/>
</dbReference>
<dbReference type="Proteomes" id="UP000257144">
    <property type="component" value="Unassembled WGS sequence"/>
</dbReference>
<name>A0A3D8GVR4_9BACI</name>
<dbReference type="GO" id="GO:0016887">
    <property type="term" value="F:ATP hydrolysis activity"/>
    <property type="evidence" value="ECO:0007669"/>
    <property type="project" value="InterPro"/>
</dbReference>
<dbReference type="InterPro" id="IPR003593">
    <property type="entry name" value="AAA+_ATPase"/>
</dbReference>
<keyword evidence="1" id="KW-0547">Nucleotide-binding</keyword>
<organism evidence="5 6">
    <name type="scientific">Neobacillus piezotolerans</name>
    <dbReference type="NCBI Taxonomy" id="2259171"/>
    <lineage>
        <taxon>Bacteria</taxon>
        <taxon>Bacillati</taxon>
        <taxon>Bacillota</taxon>
        <taxon>Bacilli</taxon>
        <taxon>Bacillales</taxon>
        <taxon>Bacillaceae</taxon>
        <taxon>Neobacillus</taxon>
    </lineage>
</organism>
<dbReference type="InterPro" id="IPR041628">
    <property type="entry name" value="ChlI/MoxR_AAA_lid"/>
</dbReference>
<dbReference type="GO" id="GO:0005524">
    <property type="term" value="F:ATP binding"/>
    <property type="evidence" value="ECO:0007669"/>
    <property type="project" value="UniProtKB-KW"/>
</dbReference>
<dbReference type="PANTHER" id="PTHR42759">
    <property type="entry name" value="MOXR FAMILY PROTEIN"/>
    <property type="match status" value="1"/>
</dbReference>
<evidence type="ECO:0000256" key="2">
    <source>
        <dbReference type="ARBA" id="ARBA00022840"/>
    </source>
</evidence>
<dbReference type="OrthoDB" id="9808397at2"/>
<reference evidence="5 6" key="1">
    <citation type="submission" date="2018-07" db="EMBL/GenBank/DDBJ databases">
        <title>Bacillus sp. YLB-04 draft genome sequence.</title>
        <authorList>
            <person name="Yu L."/>
            <person name="Tang X."/>
        </authorList>
    </citation>
    <scope>NUCLEOTIDE SEQUENCE [LARGE SCALE GENOMIC DNA]</scope>
    <source>
        <strain evidence="5 6">YLB-04</strain>
    </source>
</reference>
<evidence type="ECO:0000313" key="5">
    <source>
        <dbReference type="EMBL" id="RDU38548.1"/>
    </source>
</evidence>
<dbReference type="PANTHER" id="PTHR42759:SF1">
    <property type="entry name" value="MAGNESIUM-CHELATASE SUBUNIT CHLD"/>
    <property type="match status" value="1"/>
</dbReference>
<dbReference type="InterPro" id="IPR011703">
    <property type="entry name" value="ATPase_AAA-3"/>
</dbReference>
<keyword evidence="6" id="KW-1185">Reference proteome</keyword>
<keyword evidence="2" id="KW-0067">ATP-binding</keyword>
<dbReference type="InterPro" id="IPR027417">
    <property type="entry name" value="P-loop_NTPase"/>
</dbReference>
<dbReference type="RefSeq" id="WP_115450466.1">
    <property type="nucleotide sequence ID" value="NZ_QNQT01000001.1"/>
</dbReference>